<comment type="caution">
    <text evidence="13">The sequence shown here is derived from an EMBL/GenBank/DDBJ whole genome shotgun (WGS) entry which is preliminary data.</text>
</comment>
<dbReference type="FunFam" id="1.25.40.470:FF:000012">
    <property type="entry name" value="intraflagellar transport protein 172 homolog"/>
    <property type="match status" value="1"/>
</dbReference>
<dbReference type="SUPFAM" id="SSF69322">
    <property type="entry name" value="Tricorn protease domain 2"/>
    <property type="match status" value="1"/>
</dbReference>
<proteinExistence type="inferred from homology"/>
<evidence type="ECO:0000256" key="10">
    <source>
        <dbReference type="SAM" id="MobiDB-lite"/>
    </source>
</evidence>
<sequence>MKLKHLKTVLVPQDGAARVTAVAWAPSNKKFAVVTVDRVVQLFDDHGERRDKFSTKPADPNLGKQSYQVTGLAFSPDSTRVAVGQSDNIAFVYTIGENWGEKKVISGKSVQKSAVTCLVWPSSQSNFVVGLADGKVKSGAGKGSKTHTLYSSGSYVVSLAVSPSGKGIISGHADGTIIRFMFEEDGSGLAGGAVVKHSCPPYALSWSAADCITAAGCDRRVQFYSQRGKKLQQFDYSKVEEEKEFTCASTSPSGEALVLGSFDRLRVFRWVSESGSWEESTLRDIPHFYTVTALSWKRDGSRLLAGSLCGALEMFDCYLKRVIYNKRFEMTYVALSQVIVTNMSTGSRVNMKSRHGYEVKQVQVLGGERYLVGHTSPTLLLGDLASCKLSEVAWQSGGNEKFYLENENVCMIFNAGELSLVEYGVNEVLGSVRTEHMSPHLLSVRINERKHRQDQEADCKKLAYLVDLRTICIMDLSLGTVLATVPHDSIINWLELNETGRKLLFRDRRLRLHLYDVGTQSLTSLLSYCSYVQWIPQSDVVVAQNKTSLCVWYNINIPDKTTMFPLKGEVTSLERRGGRTEVMVKTGVDTVTYTLDEGLIEFGTAVDDRDYLRALSFLEGLEMSGESEAMWGTLGQLSLQDRKLKIAERCYAALGDVAKVRYLREVGKLADKMTLETGQDGTTHYLVEAKMAALNKQLKQAEAILLERGELDMVMTMYQELHRWEDAIEVAAARSHPDLATLKATHYQHLLDSGQEERAGKMKEREGDLPGAISLYMKAGLPGKAAKLISQHQELSSQPDLLRHIASSLSEGGQFEKAGELFEKAQELQQAMEAYRRAGAFRRAVELARSAYPTQVVKLEEEWGVYLCGRREYEAAIVHLIEAGRLEKAAEAAIISRQWSKAVQIVDMLQPDQAGEHYQLLASHFASTRDLPMAEKYFLRANMAQEAMDMYVRAEDWRAAHRVAVGCMPPDDIRELYVAQAGQMEREGRLGEAEQLFLLVNEPDQAISMYKKARQYDPMVHLVAQFHSDLLTETHLLLAQELEAEGAVRPAEKHFLEAGDWKSAVSMYREKGQWEDAHRVAKNGGGVSAANQVAYTWAQNLGGDSAVKLMSKFGLLETAVDYATDHFEFDFAFSIAKVALKEKVTDIHLKKALHLEDEGKFREAEESFAAAGKPKEAVLMYVHQQAWDDAQRVAELHCPESVSDVLIGQARVAFEQKNYQKAEGHLLRADRPDLVAKFYKEADMWQDALRIMKDYLPHQLDEFQKEMAAKSGTSYRDLLSQARTWEQSGEHSRAVDVYLQVTSSNCPDHDVLQDSWEKAVDLTLKFASTRSVDVVTLVSDRLAHLGRYVQAGEMFLSVEMVKEGLDMYMAGEAWDKAREIARNIAPRYVEYVEQAYVDYLREQNRPDEMQGVDPEGALRMYCEKGQWQHCLQLAEKQGAVVLEKYVALYAAHLIKTSAPLTALQLFNKYGTSPNPQNFNIYKHLCVEVFSGDWEGEGGCRTLSLLRNVLLGLVETLSHSREDRVPGSQRVPALSLCITLSHHANCVSGCAPAGWAGSQDLCESPEVHRHSAPRQSLLPGRPPLQEDGLG</sequence>
<evidence type="ECO:0000256" key="9">
    <source>
        <dbReference type="ARBA" id="ARBA00073483"/>
    </source>
</evidence>
<name>A0AA35U0H8_GEOBA</name>
<evidence type="ECO:0000256" key="4">
    <source>
        <dbReference type="ARBA" id="ARBA00022737"/>
    </source>
</evidence>
<reference evidence="13" key="1">
    <citation type="submission" date="2023-03" db="EMBL/GenBank/DDBJ databases">
        <authorList>
            <person name="Steffen K."/>
            <person name="Cardenas P."/>
        </authorList>
    </citation>
    <scope>NUCLEOTIDE SEQUENCE</scope>
</reference>
<evidence type="ECO:0000256" key="1">
    <source>
        <dbReference type="ARBA" id="ARBA00004138"/>
    </source>
</evidence>
<evidence type="ECO:0000259" key="11">
    <source>
        <dbReference type="Pfam" id="PF23387"/>
    </source>
</evidence>
<evidence type="ECO:0000256" key="8">
    <source>
        <dbReference type="ARBA" id="ARBA00038130"/>
    </source>
</evidence>
<evidence type="ECO:0000256" key="3">
    <source>
        <dbReference type="ARBA" id="ARBA00022574"/>
    </source>
</evidence>
<protein>
    <recommendedName>
        <fullName evidence="9">Intraflagellar transport protein 172 homolog</fullName>
    </recommendedName>
</protein>
<dbReference type="Gene3D" id="1.25.40.470">
    <property type="match status" value="2"/>
</dbReference>
<dbReference type="InterPro" id="IPR001680">
    <property type="entry name" value="WD40_rpt"/>
</dbReference>
<dbReference type="FunFam" id="1.25.40.470:FF:000013">
    <property type="entry name" value="intraflagellar transport protein 172 homolog"/>
    <property type="match status" value="1"/>
</dbReference>
<dbReference type="InterPro" id="IPR056157">
    <property type="entry name" value="TPR_IFT80_172_dom"/>
</dbReference>
<evidence type="ECO:0000313" key="14">
    <source>
        <dbReference type="Proteomes" id="UP001174909"/>
    </source>
</evidence>
<gene>
    <name evidence="13" type="ORF">GBAR_LOCUS31508</name>
</gene>
<accession>A0AA35U0H8</accession>
<dbReference type="Pfam" id="PF00400">
    <property type="entry name" value="WD40"/>
    <property type="match status" value="2"/>
</dbReference>
<evidence type="ECO:0000256" key="2">
    <source>
        <dbReference type="ARBA" id="ARBA00022473"/>
    </source>
</evidence>
<dbReference type="GO" id="GO:0030992">
    <property type="term" value="C:intraciliary transport particle B"/>
    <property type="evidence" value="ECO:0007669"/>
    <property type="project" value="TreeGrafter"/>
</dbReference>
<dbReference type="GO" id="GO:0036064">
    <property type="term" value="C:ciliary basal body"/>
    <property type="evidence" value="ECO:0007669"/>
    <property type="project" value="TreeGrafter"/>
</dbReference>
<dbReference type="SUPFAM" id="SSF48452">
    <property type="entry name" value="TPR-like"/>
    <property type="match status" value="1"/>
</dbReference>
<comment type="similarity">
    <text evidence="8">Belongs to the IFT172 family.</text>
</comment>
<evidence type="ECO:0000256" key="6">
    <source>
        <dbReference type="ARBA" id="ARBA00023069"/>
    </source>
</evidence>
<dbReference type="PANTHER" id="PTHR15722">
    <property type="entry name" value="IFT140/172-RELATED"/>
    <property type="match status" value="1"/>
</dbReference>
<keyword evidence="2" id="KW-0217">Developmental protein</keyword>
<dbReference type="Gene3D" id="2.130.10.10">
    <property type="entry name" value="YVTN repeat-like/Quinoprotein amine dehydrogenase"/>
    <property type="match status" value="2"/>
</dbReference>
<keyword evidence="5" id="KW-0802">TPR repeat</keyword>
<dbReference type="Pfam" id="PF24762">
    <property type="entry name" value="TPR_IF140-IFT172"/>
    <property type="match status" value="1"/>
</dbReference>
<keyword evidence="14" id="KW-1185">Reference proteome</keyword>
<evidence type="ECO:0000259" key="12">
    <source>
        <dbReference type="Pfam" id="PF24762"/>
    </source>
</evidence>
<dbReference type="Proteomes" id="UP001174909">
    <property type="component" value="Unassembled WGS sequence"/>
</dbReference>
<organism evidence="13 14">
    <name type="scientific">Geodia barretti</name>
    <name type="common">Barrett's horny sponge</name>
    <dbReference type="NCBI Taxonomy" id="519541"/>
    <lineage>
        <taxon>Eukaryota</taxon>
        <taxon>Metazoa</taxon>
        <taxon>Porifera</taxon>
        <taxon>Demospongiae</taxon>
        <taxon>Heteroscleromorpha</taxon>
        <taxon>Tetractinellida</taxon>
        <taxon>Astrophorina</taxon>
        <taxon>Geodiidae</taxon>
        <taxon>Geodia</taxon>
    </lineage>
</organism>
<keyword evidence="7" id="KW-0966">Cell projection</keyword>
<dbReference type="InterPro" id="IPR056168">
    <property type="entry name" value="TPR_IF140/IFT172/WDR19"/>
</dbReference>
<dbReference type="InterPro" id="IPR015943">
    <property type="entry name" value="WD40/YVTN_repeat-like_dom_sf"/>
</dbReference>
<feature type="domain" description="IFT80/172/WDR35 TPR" evidence="11">
    <location>
        <begin position="630"/>
        <end position="763"/>
    </location>
</feature>
<dbReference type="GO" id="GO:0005930">
    <property type="term" value="C:axoneme"/>
    <property type="evidence" value="ECO:0007669"/>
    <property type="project" value="TreeGrafter"/>
</dbReference>
<keyword evidence="4" id="KW-0677">Repeat</keyword>
<feature type="domain" description="IF140/IFT172/WDR19 TPR" evidence="12">
    <location>
        <begin position="1037"/>
        <end position="1223"/>
    </location>
</feature>
<dbReference type="PANTHER" id="PTHR15722:SF2">
    <property type="entry name" value="INTRAFLAGELLAR TRANSPORT PROTEIN 172 HOMOLOG"/>
    <property type="match status" value="1"/>
</dbReference>
<dbReference type="InterPro" id="IPR036322">
    <property type="entry name" value="WD40_repeat_dom_sf"/>
</dbReference>
<dbReference type="SMART" id="SM00320">
    <property type="entry name" value="WD40"/>
    <property type="match status" value="7"/>
</dbReference>
<dbReference type="Pfam" id="PF23387">
    <property type="entry name" value="TPR_IFT80_172"/>
    <property type="match status" value="1"/>
</dbReference>
<dbReference type="SUPFAM" id="SSF50978">
    <property type="entry name" value="WD40 repeat-like"/>
    <property type="match status" value="1"/>
</dbReference>
<dbReference type="FunFam" id="2.130.10.10:FF:002910">
    <property type="entry name" value="Predicted protein"/>
    <property type="match status" value="1"/>
</dbReference>
<keyword evidence="3" id="KW-0853">WD repeat</keyword>
<evidence type="ECO:0000256" key="5">
    <source>
        <dbReference type="ARBA" id="ARBA00022803"/>
    </source>
</evidence>
<evidence type="ECO:0000256" key="7">
    <source>
        <dbReference type="ARBA" id="ARBA00023273"/>
    </source>
</evidence>
<feature type="region of interest" description="Disordered" evidence="10">
    <location>
        <begin position="1569"/>
        <end position="1589"/>
    </location>
</feature>
<dbReference type="InterPro" id="IPR011990">
    <property type="entry name" value="TPR-like_helical_dom_sf"/>
</dbReference>
<keyword evidence="6" id="KW-0969">Cilium</keyword>
<dbReference type="GO" id="GO:0042073">
    <property type="term" value="P:intraciliary transport"/>
    <property type="evidence" value="ECO:0007669"/>
    <property type="project" value="TreeGrafter"/>
</dbReference>
<comment type="subcellular location">
    <subcellularLocation>
        <location evidence="1">Cell projection</location>
        <location evidence="1">Cilium</location>
    </subcellularLocation>
</comment>
<dbReference type="EMBL" id="CASHTH010004480">
    <property type="protein sequence ID" value="CAI8057890.1"/>
    <property type="molecule type" value="Genomic_DNA"/>
</dbReference>
<evidence type="ECO:0000313" key="13">
    <source>
        <dbReference type="EMBL" id="CAI8057890.1"/>
    </source>
</evidence>
<dbReference type="FunFam" id="1.25.40.470:FF:000008">
    <property type="entry name" value="Intraflagellar transport protein 172 homolog"/>
    <property type="match status" value="1"/>
</dbReference>